<feature type="domain" description="DUF4789" evidence="3">
    <location>
        <begin position="55"/>
        <end position="129"/>
    </location>
</feature>
<feature type="signal peptide" evidence="2">
    <location>
        <begin position="1"/>
        <end position="19"/>
    </location>
</feature>
<gene>
    <name evidence="4" type="ORF">CHILSU_LOCUS3604</name>
</gene>
<accession>A0ABN8B112</accession>
<sequence length="201" mass="22367">MKCIISVLCLILMIGEILTDNNNATQNSIGFPEIEENESLKNKDDRQPVFMPATCPPNELYYPGDQKDDWICDCRPAFLYHPGSDSCWSAYQRGPCASDEYITLPKDSVIPVCVKNPCGVDTYVIFNGRCERFGSITACAHLYPVVAAVGVNATTLEVDCVQLNLQSRFGEDRPMPPNQHLIPCQRGSKNSVNNKCDKKNN</sequence>
<dbReference type="PANTHER" id="PTHR21177:SF4">
    <property type="entry name" value="IP06524P"/>
    <property type="match status" value="1"/>
</dbReference>
<protein>
    <recommendedName>
        <fullName evidence="3">DUF4789 domain-containing protein</fullName>
    </recommendedName>
</protein>
<dbReference type="InterPro" id="IPR031993">
    <property type="entry name" value="DUF4789"/>
</dbReference>
<evidence type="ECO:0000313" key="4">
    <source>
        <dbReference type="EMBL" id="CAH0400412.1"/>
    </source>
</evidence>
<proteinExistence type="predicted"/>
<evidence type="ECO:0000256" key="2">
    <source>
        <dbReference type="SAM" id="SignalP"/>
    </source>
</evidence>
<evidence type="ECO:0000259" key="3">
    <source>
        <dbReference type="Pfam" id="PF16033"/>
    </source>
</evidence>
<evidence type="ECO:0000256" key="1">
    <source>
        <dbReference type="SAM" id="MobiDB-lite"/>
    </source>
</evidence>
<dbReference type="Pfam" id="PF16033">
    <property type="entry name" value="DUF4789"/>
    <property type="match status" value="1"/>
</dbReference>
<organism evidence="4 5">
    <name type="scientific">Chilo suppressalis</name>
    <name type="common">Asiatic rice borer moth</name>
    <dbReference type="NCBI Taxonomy" id="168631"/>
    <lineage>
        <taxon>Eukaryota</taxon>
        <taxon>Metazoa</taxon>
        <taxon>Ecdysozoa</taxon>
        <taxon>Arthropoda</taxon>
        <taxon>Hexapoda</taxon>
        <taxon>Insecta</taxon>
        <taxon>Pterygota</taxon>
        <taxon>Neoptera</taxon>
        <taxon>Endopterygota</taxon>
        <taxon>Lepidoptera</taxon>
        <taxon>Glossata</taxon>
        <taxon>Ditrysia</taxon>
        <taxon>Pyraloidea</taxon>
        <taxon>Crambidae</taxon>
        <taxon>Crambinae</taxon>
        <taxon>Chilo</taxon>
    </lineage>
</organism>
<feature type="chain" id="PRO_5047434938" description="DUF4789 domain-containing protein" evidence="2">
    <location>
        <begin position="20"/>
        <end position="201"/>
    </location>
</feature>
<dbReference type="Proteomes" id="UP001153292">
    <property type="component" value="Chromosome 17"/>
</dbReference>
<feature type="region of interest" description="Disordered" evidence="1">
    <location>
        <begin position="171"/>
        <end position="201"/>
    </location>
</feature>
<dbReference type="PANTHER" id="PTHR21177">
    <property type="entry name" value="IP06524P-RELATED"/>
    <property type="match status" value="1"/>
</dbReference>
<evidence type="ECO:0000313" key="5">
    <source>
        <dbReference type="Proteomes" id="UP001153292"/>
    </source>
</evidence>
<name>A0ABN8B112_CHISP</name>
<keyword evidence="5" id="KW-1185">Reference proteome</keyword>
<reference evidence="4" key="1">
    <citation type="submission" date="2021-12" db="EMBL/GenBank/DDBJ databases">
        <authorList>
            <person name="King R."/>
        </authorList>
    </citation>
    <scope>NUCLEOTIDE SEQUENCE</scope>
</reference>
<keyword evidence="2" id="KW-0732">Signal</keyword>
<dbReference type="EMBL" id="OU963910">
    <property type="protein sequence ID" value="CAH0400412.1"/>
    <property type="molecule type" value="Genomic_DNA"/>
</dbReference>